<dbReference type="AlphaFoldDB" id="A0AAE8SPY8"/>
<comment type="caution">
    <text evidence="1">The sequence shown here is derived from an EMBL/GenBank/DDBJ whole genome shotgun (WGS) entry which is preliminary data.</text>
</comment>
<organism evidence="1 2">
    <name type="scientific">Fusarium torulosum</name>
    <dbReference type="NCBI Taxonomy" id="33205"/>
    <lineage>
        <taxon>Eukaryota</taxon>
        <taxon>Fungi</taxon>
        <taxon>Dikarya</taxon>
        <taxon>Ascomycota</taxon>
        <taxon>Pezizomycotina</taxon>
        <taxon>Sordariomycetes</taxon>
        <taxon>Hypocreomycetidae</taxon>
        <taxon>Hypocreales</taxon>
        <taxon>Nectriaceae</taxon>
        <taxon>Fusarium</taxon>
    </lineage>
</organism>
<reference evidence="1" key="1">
    <citation type="submission" date="2018-03" db="EMBL/GenBank/DDBJ databases">
        <authorList>
            <person name="Guldener U."/>
        </authorList>
    </citation>
    <scope>NUCLEOTIDE SEQUENCE</scope>
</reference>
<accession>A0AAE8SPY8</accession>
<dbReference type="Proteomes" id="UP001187734">
    <property type="component" value="Unassembled WGS sequence"/>
</dbReference>
<gene>
    <name evidence="1" type="ORF">FTOL_13562</name>
</gene>
<name>A0AAE8SPY8_9HYPO</name>
<protein>
    <submittedName>
        <fullName evidence="1">Uncharacterized protein</fullName>
    </submittedName>
</protein>
<evidence type="ECO:0000313" key="2">
    <source>
        <dbReference type="Proteomes" id="UP001187734"/>
    </source>
</evidence>
<proteinExistence type="predicted"/>
<dbReference type="EMBL" id="ONZP01000874">
    <property type="protein sequence ID" value="SPJ91547.1"/>
    <property type="molecule type" value="Genomic_DNA"/>
</dbReference>
<sequence>MLSGLLISAYDEDDGRGLQSFIDIADISTMALFHAMVQASRTSPTTLVIGDDQHCRMKAMSENPNYSCDGTPKARFLIDPERYDDDHGEGAMQEVVTKIREERRQAA</sequence>
<keyword evidence="2" id="KW-1185">Reference proteome</keyword>
<evidence type="ECO:0000313" key="1">
    <source>
        <dbReference type="EMBL" id="SPJ91547.1"/>
    </source>
</evidence>